<dbReference type="EMBL" id="KB469300">
    <property type="protein sequence ID" value="EPQ56205.1"/>
    <property type="molecule type" value="Genomic_DNA"/>
</dbReference>
<keyword evidence="3" id="KW-1185">Reference proteome</keyword>
<feature type="compositionally biased region" description="Basic and acidic residues" evidence="1">
    <location>
        <begin position="739"/>
        <end position="749"/>
    </location>
</feature>
<name>S7RNU9_GLOTA</name>
<feature type="compositionally biased region" description="Basic and acidic residues" evidence="1">
    <location>
        <begin position="353"/>
        <end position="364"/>
    </location>
</feature>
<feature type="compositionally biased region" description="Acidic residues" evidence="1">
    <location>
        <begin position="797"/>
        <end position="810"/>
    </location>
</feature>
<feature type="compositionally biased region" description="Low complexity" evidence="1">
    <location>
        <begin position="12"/>
        <end position="27"/>
    </location>
</feature>
<dbReference type="HOGENOM" id="CLU_305235_0_0_1"/>
<feature type="compositionally biased region" description="Basic and acidic residues" evidence="1">
    <location>
        <begin position="181"/>
        <end position="206"/>
    </location>
</feature>
<feature type="compositionally biased region" description="Polar residues" evidence="1">
    <location>
        <begin position="133"/>
        <end position="144"/>
    </location>
</feature>
<feature type="compositionally biased region" description="Polar residues" evidence="1">
    <location>
        <begin position="220"/>
        <end position="231"/>
    </location>
</feature>
<evidence type="ECO:0000256" key="1">
    <source>
        <dbReference type="SAM" id="MobiDB-lite"/>
    </source>
</evidence>
<feature type="compositionally biased region" description="Basic and acidic residues" evidence="1">
    <location>
        <begin position="480"/>
        <end position="492"/>
    </location>
</feature>
<feature type="compositionally biased region" description="Basic and acidic residues" evidence="1">
    <location>
        <begin position="437"/>
        <end position="455"/>
    </location>
</feature>
<gene>
    <name evidence="2" type="ORF">GLOTRDRAFT_92731</name>
</gene>
<dbReference type="KEGG" id="gtr:GLOTRDRAFT_92731"/>
<feature type="region of interest" description="Disordered" evidence="1">
    <location>
        <begin position="71"/>
        <end position="511"/>
    </location>
</feature>
<feature type="compositionally biased region" description="Basic residues" evidence="1">
    <location>
        <begin position="1"/>
        <end position="10"/>
    </location>
</feature>
<feature type="region of interest" description="Disordered" evidence="1">
    <location>
        <begin position="553"/>
        <end position="594"/>
    </location>
</feature>
<reference evidence="2 3" key="1">
    <citation type="journal article" date="2012" name="Science">
        <title>The Paleozoic origin of enzymatic lignin decomposition reconstructed from 31 fungal genomes.</title>
        <authorList>
            <person name="Floudas D."/>
            <person name="Binder M."/>
            <person name="Riley R."/>
            <person name="Barry K."/>
            <person name="Blanchette R.A."/>
            <person name="Henrissat B."/>
            <person name="Martinez A.T."/>
            <person name="Otillar R."/>
            <person name="Spatafora J.W."/>
            <person name="Yadav J.S."/>
            <person name="Aerts A."/>
            <person name="Benoit I."/>
            <person name="Boyd A."/>
            <person name="Carlson A."/>
            <person name="Copeland A."/>
            <person name="Coutinho P.M."/>
            <person name="de Vries R.P."/>
            <person name="Ferreira P."/>
            <person name="Findley K."/>
            <person name="Foster B."/>
            <person name="Gaskell J."/>
            <person name="Glotzer D."/>
            <person name="Gorecki P."/>
            <person name="Heitman J."/>
            <person name="Hesse C."/>
            <person name="Hori C."/>
            <person name="Igarashi K."/>
            <person name="Jurgens J.A."/>
            <person name="Kallen N."/>
            <person name="Kersten P."/>
            <person name="Kohler A."/>
            <person name="Kuees U."/>
            <person name="Kumar T.K.A."/>
            <person name="Kuo A."/>
            <person name="LaButti K."/>
            <person name="Larrondo L.F."/>
            <person name="Lindquist E."/>
            <person name="Ling A."/>
            <person name="Lombard V."/>
            <person name="Lucas S."/>
            <person name="Lundell T."/>
            <person name="Martin R."/>
            <person name="McLaughlin D.J."/>
            <person name="Morgenstern I."/>
            <person name="Morin E."/>
            <person name="Murat C."/>
            <person name="Nagy L.G."/>
            <person name="Nolan M."/>
            <person name="Ohm R.A."/>
            <person name="Patyshakuliyeva A."/>
            <person name="Rokas A."/>
            <person name="Ruiz-Duenas F.J."/>
            <person name="Sabat G."/>
            <person name="Salamov A."/>
            <person name="Samejima M."/>
            <person name="Schmutz J."/>
            <person name="Slot J.C."/>
            <person name="St John F."/>
            <person name="Stenlid J."/>
            <person name="Sun H."/>
            <person name="Sun S."/>
            <person name="Syed K."/>
            <person name="Tsang A."/>
            <person name="Wiebenga A."/>
            <person name="Young D."/>
            <person name="Pisabarro A."/>
            <person name="Eastwood D.C."/>
            <person name="Martin F."/>
            <person name="Cullen D."/>
            <person name="Grigoriev I.V."/>
            <person name="Hibbett D.S."/>
        </authorList>
    </citation>
    <scope>NUCLEOTIDE SEQUENCE [LARGE SCALE GENOMIC DNA]</scope>
    <source>
        <strain evidence="2 3">ATCC 11539</strain>
    </source>
</reference>
<feature type="compositionally biased region" description="Low complexity" evidence="1">
    <location>
        <begin position="77"/>
        <end position="98"/>
    </location>
</feature>
<dbReference type="Proteomes" id="UP000030669">
    <property type="component" value="Unassembled WGS sequence"/>
</dbReference>
<accession>S7RNU9</accession>
<evidence type="ECO:0000313" key="2">
    <source>
        <dbReference type="EMBL" id="EPQ56205.1"/>
    </source>
</evidence>
<feature type="compositionally biased region" description="Polar residues" evidence="1">
    <location>
        <begin position="270"/>
        <end position="284"/>
    </location>
</feature>
<sequence length="972" mass="107823">MPRKSNRQTRKTATSPRRSSTQTTPHPTMDENALRSLKRAKIQALAKRHKIKANLKTEVIIRELLRKWAEDVPGEGSAPPSASQVPSPQQQAQQPQAAEGRVASEEVTRPERSAEAQQMQGVEGTLEGPELPSASQVRSPTQQADAVADRAASEGEAEPESATELSSASRAGTPGPTQRPEAVEDRAVSEEEERPERTTEPLRFERIAAMIAALRPAPPSASQFGSEQQPQAVEDRAASSSEARREPTPESVRWERMAAIMDALGPMPPSASQFGAPSSEQQSEAVEDRAASSSGAGPARTPESVRFERMAAIMAALGPMPPSASQFGAPSPEQRPPAVEHRGRAGRATRRGRTAEREIAHEAEGVCDELPPPSASQMGPPRARRQRQAAENNDEHEQVARPGRATGHAHDAERARGRRVPPPSASQMRPARQQRRRVVEDDLGREHVPRPERALEAQTALEPEPSTIPEHGVEEDSEEVEQHIEDSDHEESVWGLRDATPSEEASVKREEDEVVWNAVNVTQEREERQSRLSRISSWVTGLFGFNWADATSTWTDSEDEREDPPIDEGVHEEREPPADRAPEGPTGRALSPRVPPAVVDDFLAEVKQELLDDNLPPAIPTLRQVRHVGRKTGQMMQLGDDNSANLLKAAEVLDMAEELMDKVASRLTVMDSVRWVLEEDLIPNLKKKDGPLFRRRIENRAESSAQAEGDGRAAADHDTESPRGSAEALSSRQPSRQPSPERLDAEARRSPSVKYSQTNNDEEDPLSGTPSDNAPQGAAEEDGEVSAYILRPASFSLEEEPSSSFDEEPEEPRSKPDIVEECWKPEGRYQEKESCVSEDGDKQEESGKPEKRDKQEETKKVDEEKETRKPDERDTRGLWPTRHIGTMASNKRRRDSEDEDDERERGRGRGLRRETKGRPPSPVKRVREDDERERETMGKPPSPMKRVWGDGRRPPIWNNGRMTFPAQTSPTR</sequence>
<feature type="compositionally biased region" description="Basic and acidic residues" evidence="1">
    <location>
        <begin position="811"/>
        <end position="876"/>
    </location>
</feature>
<feature type="compositionally biased region" description="Basic and acidic residues" evidence="1">
    <location>
        <begin position="102"/>
        <end position="114"/>
    </location>
</feature>
<feature type="compositionally biased region" description="Acidic residues" evidence="1">
    <location>
        <begin position="556"/>
        <end position="566"/>
    </location>
</feature>
<feature type="compositionally biased region" description="Basic and acidic residues" evidence="1">
    <location>
        <begin position="925"/>
        <end position="937"/>
    </location>
</feature>
<dbReference type="RefSeq" id="XP_007864973.1">
    <property type="nucleotide sequence ID" value="XM_007866782.1"/>
</dbReference>
<organism evidence="2 3">
    <name type="scientific">Gloeophyllum trabeum (strain ATCC 11539 / FP-39264 / Madison 617)</name>
    <name type="common">Brown rot fungus</name>
    <dbReference type="NCBI Taxonomy" id="670483"/>
    <lineage>
        <taxon>Eukaryota</taxon>
        <taxon>Fungi</taxon>
        <taxon>Dikarya</taxon>
        <taxon>Basidiomycota</taxon>
        <taxon>Agaricomycotina</taxon>
        <taxon>Agaricomycetes</taxon>
        <taxon>Gloeophyllales</taxon>
        <taxon>Gloeophyllaceae</taxon>
        <taxon>Gloeophyllum</taxon>
    </lineage>
</organism>
<feature type="region of interest" description="Disordered" evidence="1">
    <location>
        <begin position="1"/>
        <end position="32"/>
    </location>
</feature>
<feature type="region of interest" description="Disordered" evidence="1">
    <location>
        <begin position="701"/>
        <end position="972"/>
    </location>
</feature>
<dbReference type="GeneID" id="19309415"/>
<feature type="compositionally biased region" description="Basic and acidic residues" evidence="1">
    <location>
        <begin position="568"/>
        <end position="582"/>
    </location>
</feature>
<dbReference type="OrthoDB" id="2687054at2759"/>
<feature type="compositionally biased region" description="Basic and acidic residues" evidence="1">
    <location>
        <begin position="233"/>
        <end position="256"/>
    </location>
</feature>
<feature type="compositionally biased region" description="Basic and acidic residues" evidence="1">
    <location>
        <begin position="709"/>
        <end position="721"/>
    </location>
</feature>
<dbReference type="OMA" id="HKPEKPH"/>
<proteinExistence type="predicted"/>
<feature type="compositionally biased region" description="Basic and acidic residues" evidence="1">
    <location>
        <begin position="903"/>
        <end position="917"/>
    </location>
</feature>
<protein>
    <submittedName>
        <fullName evidence="2">Uncharacterized protein</fullName>
    </submittedName>
</protein>
<dbReference type="AlphaFoldDB" id="S7RNU9"/>
<evidence type="ECO:0000313" key="3">
    <source>
        <dbReference type="Proteomes" id="UP000030669"/>
    </source>
</evidence>